<dbReference type="Pfam" id="PF02021">
    <property type="entry name" value="UPF0102"/>
    <property type="match status" value="1"/>
</dbReference>
<dbReference type="PANTHER" id="PTHR34039:SF1">
    <property type="entry name" value="UPF0102 PROTEIN YRAN"/>
    <property type="match status" value="1"/>
</dbReference>
<keyword evidence="2" id="KW-0540">Nuclease</keyword>
<dbReference type="EMBL" id="FMZX01000001">
    <property type="protein sequence ID" value="SDC26561.1"/>
    <property type="molecule type" value="Genomic_DNA"/>
</dbReference>
<dbReference type="GO" id="GO:0003676">
    <property type="term" value="F:nucleic acid binding"/>
    <property type="evidence" value="ECO:0007669"/>
    <property type="project" value="InterPro"/>
</dbReference>
<reference evidence="2 3" key="1">
    <citation type="submission" date="2016-10" db="EMBL/GenBank/DDBJ databases">
        <authorList>
            <person name="de Groot N.N."/>
        </authorList>
    </citation>
    <scope>NUCLEOTIDE SEQUENCE [LARGE SCALE GENOMIC DNA]</scope>
    <source>
        <strain evidence="2 3">CPCC 100156</strain>
    </source>
</reference>
<organism evidence="2 3">
    <name type="scientific">Belnapia rosea</name>
    <dbReference type="NCBI Taxonomy" id="938405"/>
    <lineage>
        <taxon>Bacteria</taxon>
        <taxon>Pseudomonadati</taxon>
        <taxon>Pseudomonadota</taxon>
        <taxon>Alphaproteobacteria</taxon>
        <taxon>Acetobacterales</taxon>
        <taxon>Roseomonadaceae</taxon>
        <taxon>Belnapia</taxon>
    </lineage>
</organism>
<keyword evidence="3" id="KW-1185">Reference proteome</keyword>
<dbReference type="AlphaFoldDB" id="A0A1G6K6U3"/>
<dbReference type="STRING" id="938405.SAMN02927895_00596"/>
<keyword evidence="2" id="KW-0255">Endonuclease</keyword>
<dbReference type="Gene3D" id="3.40.1350.10">
    <property type="match status" value="1"/>
</dbReference>
<dbReference type="InterPro" id="IPR011335">
    <property type="entry name" value="Restrct_endonuc-II-like"/>
</dbReference>
<gene>
    <name evidence="2" type="ORF">SAMN04487779_1001404</name>
</gene>
<dbReference type="Proteomes" id="UP000198925">
    <property type="component" value="Unassembled WGS sequence"/>
</dbReference>
<proteinExistence type="inferred from homology"/>
<dbReference type="GO" id="GO:0004519">
    <property type="term" value="F:endonuclease activity"/>
    <property type="evidence" value="ECO:0007669"/>
    <property type="project" value="UniProtKB-KW"/>
</dbReference>
<protein>
    <submittedName>
        <fullName evidence="2">Predicted endonuclease</fullName>
    </submittedName>
</protein>
<sequence length="91" mass="10028">MLGRRVRTVAGEIDLVAEREGVLAFIEVKARPSLTEAAAALLRRQRERLLRAGECWLAENPGRGTAGVRFDLLLVAADGTVRRIADAFRLE</sequence>
<accession>A0A1G6K6U3</accession>
<dbReference type="SUPFAM" id="SSF52980">
    <property type="entry name" value="Restriction endonuclease-like"/>
    <property type="match status" value="1"/>
</dbReference>
<dbReference type="InterPro" id="IPR011856">
    <property type="entry name" value="tRNA_endonuc-like_dom_sf"/>
</dbReference>
<comment type="similarity">
    <text evidence="1">Belongs to the UPF0102 family.</text>
</comment>
<dbReference type="PANTHER" id="PTHR34039">
    <property type="entry name" value="UPF0102 PROTEIN YRAN"/>
    <property type="match status" value="1"/>
</dbReference>
<evidence type="ECO:0000313" key="2">
    <source>
        <dbReference type="EMBL" id="SDC26561.1"/>
    </source>
</evidence>
<name>A0A1G6K6U3_9PROT</name>
<keyword evidence="2" id="KW-0378">Hydrolase</keyword>
<dbReference type="InterPro" id="IPR003509">
    <property type="entry name" value="UPF0102_YraN-like"/>
</dbReference>
<evidence type="ECO:0000256" key="1">
    <source>
        <dbReference type="ARBA" id="ARBA00006738"/>
    </source>
</evidence>
<evidence type="ECO:0000313" key="3">
    <source>
        <dbReference type="Proteomes" id="UP000198925"/>
    </source>
</evidence>